<feature type="transmembrane region" description="Helical" evidence="6">
    <location>
        <begin position="396"/>
        <end position="415"/>
    </location>
</feature>
<accession>A0ABY8ES22</accession>
<keyword evidence="9" id="KW-1185">Reference proteome</keyword>
<evidence type="ECO:0000256" key="6">
    <source>
        <dbReference type="SAM" id="Phobius"/>
    </source>
</evidence>
<feature type="transmembrane region" description="Helical" evidence="6">
    <location>
        <begin position="209"/>
        <end position="230"/>
    </location>
</feature>
<feature type="transmembrane region" description="Helical" evidence="6">
    <location>
        <begin position="119"/>
        <end position="141"/>
    </location>
</feature>
<dbReference type="InterPro" id="IPR020846">
    <property type="entry name" value="MFS_dom"/>
</dbReference>
<name>A0ABY8ES22_MALFU</name>
<evidence type="ECO:0000256" key="3">
    <source>
        <dbReference type="ARBA" id="ARBA00022989"/>
    </source>
</evidence>
<comment type="subcellular location">
    <subcellularLocation>
        <location evidence="1">Membrane</location>
        <topology evidence="1">Multi-pass membrane protein</topology>
    </subcellularLocation>
</comment>
<keyword evidence="3 6" id="KW-1133">Transmembrane helix</keyword>
<dbReference type="InterPro" id="IPR036259">
    <property type="entry name" value="MFS_trans_sf"/>
</dbReference>
<feature type="transmembrane region" description="Helical" evidence="6">
    <location>
        <begin position="421"/>
        <end position="443"/>
    </location>
</feature>
<evidence type="ECO:0000313" key="8">
    <source>
        <dbReference type="EMBL" id="WFD48353.1"/>
    </source>
</evidence>
<sequence>MSEETVVAPQQRPALSEHAHGRFHEKDEGVFPEHIGREELIDEDLEEARDRVPPGEKDDPFLVVFKEGDPENPRNFSKAKKWFITGFTAFLCFCVAVGSSMPTGNLEGAAEALNVSIEVINISITLFVVGFGFGPMFFAPLSEVYGRWIIYVISGFFYFIFTLPCAVAPNIGTLLVCRQIAGLAASVPMTNVGGTLSDIWTPAEKGIPMALFSSVLFIGPAAGPLVGGAITSATNAEHGWRYIYWTLFAFVGIVWIITVFTKETLGSVILLRRAKKLRKETGDDRYKTVQELNPMSMRTVLTVSLLRPFELLVREPILIFFSLYLCLIYSLLYLMFFAYPIIFLEGHGFNEFQTGLCFISIIVGIMLALALIIFVMEPYTQRRIQRRGHQVPEDRLPLMFIGCILLPISLFILAWTSMPSVHWAGSLVGGIPTGASFVMVYISANSYLVDCYPKVAASALAAKTLLRSLCGAAVPLFVNQMFHKMHNQWAFTLLALVSVAMAPIPFFFYWKGPQMRAKSRYGTGDDE</sequence>
<dbReference type="PANTHER" id="PTHR23502:SF48">
    <property type="entry name" value="MULTIDRUG TRANSPORTER, PUTATIVE (AFU_ORTHOLOGUE AFUA_5G02700)-RELATED"/>
    <property type="match status" value="1"/>
</dbReference>
<gene>
    <name evidence="8" type="ORF">GLX27_003023</name>
</gene>
<dbReference type="EMBL" id="CP046236">
    <property type="protein sequence ID" value="WFD48353.1"/>
    <property type="molecule type" value="Genomic_DNA"/>
</dbReference>
<feature type="region of interest" description="Disordered" evidence="5">
    <location>
        <begin position="1"/>
        <end position="28"/>
    </location>
</feature>
<feature type="transmembrane region" description="Helical" evidence="6">
    <location>
        <begin position="489"/>
        <end position="510"/>
    </location>
</feature>
<evidence type="ECO:0000256" key="2">
    <source>
        <dbReference type="ARBA" id="ARBA00022692"/>
    </source>
</evidence>
<dbReference type="SUPFAM" id="SSF103473">
    <property type="entry name" value="MFS general substrate transporter"/>
    <property type="match status" value="1"/>
</dbReference>
<keyword evidence="4 6" id="KW-0472">Membrane</keyword>
<dbReference type="InterPro" id="IPR011701">
    <property type="entry name" value="MFS"/>
</dbReference>
<dbReference type="Proteomes" id="UP000818624">
    <property type="component" value="Chromosome 3"/>
</dbReference>
<feature type="domain" description="Major facilitator superfamily (MFS) profile" evidence="7">
    <location>
        <begin position="84"/>
        <end position="513"/>
    </location>
</feature>
<feature type="transmembrane region" description="Helical" evidence="6">
    <location>
        <begin position="352"/>
        <end position="375"/>
    </location>
</feature>
<evidence type="ECO:0000256" key="4">
    <source>
        <dbReference type="ARBA" id="ARBA00023136"/>
    </source>
</evidence>
<evidence type="ECO:0000256" key="5">
    <source>
        <dbReference type="SAM" id="MobiDB-lite"/>
    </source>
</evidence>
<dbReference type="Pfam" id="PF07690">
    <property type="entry name" value="MFS_1"/>
    <property type="match status" value="1"/>
</dbReference>
<organism evidence="8 9">
    <name type="scientific">Malassezia furfur</name>
    <name type="common">Pityriasis versicolor infection agent</name>
    <name type="synonym">Pityrosporum furfur</name>
    <dbReference type="NCBI Taxonomy" id="55194"/>
    <lineage>
        <taxon>Eukaryota</taxon>
        <taxon>Fungi</taxon>
        <taxon>Dikarya</taxon>
        <taxon>Basidiomycota</taxon>
        <taxon>Ustilaginomycotina</taxon>
        <taxon>Malasseziomycetes</taxon>
        <taxon>Malasseziales</taxon>
        <taxon>Malasseziaceae</taxon>
        <taxon>Malassezia</taxon>
    </lineage>
</organism>
<dbReference type="PROSITE" id="PS50850">
    <property type="entry name" value="MFS"/>
    <property type="match status" value="1"/>
</dbReference>
<feature type="transmembrane region" description="Helical" evidence="6">
    <location>
        <begin position="178"/>
        <end position="197"/>
    </location>
</feature>
<dbReference type="CDD" id="cd17323">
    <property type="entry name" value="MFS_Tpo1_MDR_like"/>
    <property type="match status" value="1"/>
</dbReference>
<evidence type="ECO:0000313" key="9">
    <source>
        <dbReference type="Proteomes" id="UP000818624"/>
    </source>
</evidence>
<keyword evidence="2 6" id="KW-0812">Transmembrane</keyword>
<dbReference type="Gene3D" id="1.20.1250.20">
    <property type="entry name" value="MFS general substrate transporter like domains"/>
    <property type="match status" value="1"/>
</dbReference>
<feature type="transmembrane region" description="Helical" evidence="6">
    <location>
        <begin position="148"/>
        <end position="172"/>
    </location>
</feature>
<evidence type="ECO:0000259" key="7">
    <source>
        <dbReference type="PROSITE" id="PS50850"/>
    </source>
</evidence>
<protein>
    <recommendedName>
        <fullName evidence="7">Major facilitator superfamily (MFS) profile domain-containing protein</fullName>
    </recommendedName>
</protein>
<proteinExistence type="predicted"/>
<evidence type="ECO:0000256" key="1">
    <source>
        <dbReference type="ARBA" id="ARBA00004141"/>
    </source>
</evidence>
<feature type="transmembrane region" description="Helical" evidence="6">
    <location>
        <begin position="82"/>
        <end position="99"/>
    </location>
</feature>
<feature type="transmembrane region" description="Helical" evidence="6">
    <location>
        <begin position="317"/>
        <end position="340"/>
    </location>
</feature>
<feature type="compositionally biased region" description="Basic and acidic residues" evidence="5">
    <location>
        <begin position="15"/>
        <end position="28"/>
    </location>
</feature>
<feature type="transmembrane region" description="Helical" evidence="6">
    <location>
        <begin position="455"/>
        <end position="477"/>
    </location>
</feature>
<reference evidence="8 9" key="1">
    <citation type="journal article" date="2020" name="Elife">
        <title>Loss of centromere function drives karyotype evolution in closely related Malassezia species.</title>
        <authorList>
            <person name="Sankaranarayanan S.R."/>
            <person name="Ianiri G."/>
            <person name="Coelho M.A."/>
            <person name="Reza M.H."/>
            <person name="Thimmappa B.C."/>
            <person name="Ganguly P."/>
            <person name="Vadnala R.N."/>
            <person name="Sun S."/>
            <person name="Siddharthan R."/>
            <person name="Tellgren-Roth C."/>
            <person name="Dawson T.L."/>
            <person name="Heitman J."/>
            <person name="Sanyal K."/>
        </authorList>
    </citation>
    <scope>NUCLEOTIDE SEQUENCE [LARGE SCALE GENOMIC DNA]</scope>
    <source>
        <strain evidence="8">CBS14141</strain>
    </source>
</reference>
<feature type="transmembrane region" description="Helical" evidence="6">
    <location>
        <begin position="242"/>
        <end position="271"/>
    </location>
</feature>
<dbReference type="PANTHER" id="PTHR23502">
    <property type="entry name" value="MAJOR FACILITATOR SUPERFAMILY"/>
    <property type="match status" value="1"/>
</dbReference>